<dbReference type="Proteomes" id="UP000077875">
    <property type="component" value="Chromosome"/>
</dbReference>
<accession>A0A172YA62</accession>
<protein>
    <submittedName>
        <fullName evidence="1">Uncharacterized protein</fullName>
    </submittedName>
</protein>
<name>A0A172YA62_9GAMM</name>
<keyword evidence="2" id="KW-1185">Reference proteome</keyword>
<gene>
    <name evidence="1" type="ORF">A5892_00515</name>
</gene>
<evidence type="ECO:0000313" key="2">
    <source>
        <dbReference type="Proteomes" id="UP000077875"/>
    </source>
</evidence>
<dbReference type="EMBL" id="CP015243">
    <property type="protein sequence ID" value="ANF56131.1"/>
    <property type="molecule type" value="Genomic_DNA"/>
</dbReference>
<dbReference type="KEGG" id="haa:A5892_00515"/>
<reference evidence="1 2" key="1">
    <citation type="submission" date="2016-04" db="EMBL/GenBank/DDBJ databases">
        <title>Complete Genome Sequence of Halotalea alkalilenta IHB B 13600.</title>
        <authorList>
            <person name="Swarnkar M.K."/>
            <person name="Sharma A."/>
            <person name="Kaushal K."/>
            <person name="Soni R."/>
            <person name="Rana S."/>
            <person name="Singh A.K."/>
            <person name="Gulati A."/>
        </authorList>
    </citation>
    <scope>NUCLEOTIDE SEQUENCE [LARGE SCALE GENOMIC DNA]</scope>
    <source>
        <strain evidence="1 2">IHB B 13600</strain>
    </source>
</reference>
<organism evidence="1 2">
    <name type="scientific">Halotalea alkalilenta</name>
    <dbReference type="NCBI Taxonomy" id="376489"/>
    <lineage>
        <taxon>Bacteria</taxon>
        <taxon>Pseudomonadati</taxon>
        <taxon>Pseudomonadota</taxon>
        <taxon>Gammaproteobacteria</taxon>
        <taxon>Oceanospirillales</taxon>
        <taxon>Halomonadaceae</taxon>
        <taxon>Halotalea</taxon>
    </lineage>
</organism>
<sequence>MQELYWINDLGEVCLIKLPPKVSYEYDSPIGMARLTRHDAYPPLTLLLPLPHDRRAVLRLERWMRQGLQSHTL</sequence>
<proteinExistence type="predicted"/>
<dbReference type="AlphaFoldDB" id="A0A172YA62"/>
<evidence type="ECO:0000313" key="1">
    <source>
        <dbReference type="EMBL" id="ANF56131.1"/>
    </source>
</evidence>
<dbReference type="RefSeq" id="WP_064121125.1">
    <property type="nucleotide sequence ID" value="NZ_CP015243.1"/>
</dbReference>